<protein>
    <submittedName>
        <fullName evidence="2">Uncharacterized protein</fullName>
    </submittedName>
</protein>
<dbReference type="AlphaFoldDB" id="A0AA38HLW1"/>
<feature type="compositionally biased region" description="Low complexity" evidence="1">
    <location>
        <begin position="19"/>
        <end position="33"/>
    </location>
</feature>
<keyword evidence="3" id="KW-1185">Reference proteome</keyword>
<organism evidence="2 3">
    <name type="scientific">Zophobas morio</name>
    <dbReference type="NCBI Taxonomy" id="2755281"/>
    <lineage>
        <taxon>Eukaryota</taxon>
        <taxon>Metazoa</taxon>
        <taxon>Ecdysozoa</taxon>
        <taxon>Arthropoda</taxon>
        <taxon>Hexapoda</taxon>
        <taxon>Insecta</taxon>
        <taxon>Pterygota</taxon>
        <taxon>Neoptera</taxon>
        <taxon>Endopterygota</taxon>
        <taxon>Coleoptera</taxon>
        <taxon>Polyphaga</taxon>
        <taxon>Cucujiformia</taxon>
        <taxon>Tenebrionidae</taxon>
        <taxon>Zophobas</taxon>
    </lineage>
</organism>
<dbReference type="Proteomes" id="UP001168821">
    <property type="component" value="Unassembled WGS sequence"/>
</dbReference>
<accession>A0AA38HLW1</accession>
<sequence length="94" mass="10721">MPKTLPTALAKPLQLIFVRDPGPNRRPGSPSSSGKDKHNKRCPTLRIRAPLKQLCNTLWRIFKIFRKKRPSGSLMITVKTALHMSYLNRSNEVL</sequence>
<feature type="region of interest" description="Disordered" evidence="1">
    <location>
        <begin position="16"/>
        <end position="43"/>
    </location>
</feature>
<evidence type="ECO:0000256" key="1">
    <source>
        <dbReference type="SAM" id="MobiDB-lite"/>
    </source>
</evidence>
<dbReference type="EMBL" id="JALNTZ010000010">
    <property type="protein sequence ID" value="KAJ3639694.1"/>
    <property type="molecule type" value="Genomic_DNA"/>
</dbReference>
<gene>
    <name evidence="2" type="ORF">Zmor_003038</name>
</gene>
<proteinExistence type="predicted"/>
<comment type="caution">
    <text evidence="2">The sequence shown here is derived from an EMBL/GenBank/DDBJ whole genome shotgun (WGS) entry which is preliminary data.</text>
</comment>
<evidence type="ECO:0000313" key="3">
    <source>
        <dbReference type="Proteomes" id="UP001168821"/>
    </source>
</evidence>
<name>A0AA38HLW1_9CUCU</name>
<reference evidence="2" key="1">
    <citation type="journal article" date="2023" name="G3 (Bethesda)">
        <title>Whole genome assemblies of Zophobas morio and Tenebrio molitor.</title>
        <authorList>
            <person name="Kaur S."/>
            <person name="Stinson S.A."/>
            <person name="diCenzo G.C."/>
        </authorList>
    </citation>
    <scope>NUCLEOTIDE SEQUENCE</scope>
    <source>
        <strain evidence="2">QUZm001</strain>
    </source>
</reference>
<evidence type="ECO:0000313" key="2">
    <source>
        <dbReference type="EMBL" id="KAJ3639694.1"/>
    </source>
</evidence>